<keyword evidence="3" id="KW-1185">Reference proteome</keyword>
<dbReference type="InterPro" id="IPR058869">
    <property type="entry name" value="YqzN_YkzM"/>
</dbReference>
<proteinExistence type="predicted"/>
<evidence type="ECO:0000259" key="1">
    <source>
        <dbReference type="Pfam" id="PF26160"/>
    </source>
</evidence>
<name>A0ABW4RI01_9BACL</name>
<sequence>MSEPEQAVAYRKEQFLTADRFTRLEKDVLAGLLQSDNMYTMEQAQHLLDQFMNKEAN</sequence>
<evidence type="ECO:0000313" key="2">
    <source>
        <dbReference type="EMBL" id="MFD1885894.1"/>
    </source>
</evidence>
<dbReference type="Proteomes" id="UP001597233">
    <property type="component" value="Unassembled WGS sequence"/>
</dbReference>
<protein>
    <recommendedName>
        <fullName evidence="1">YqzN/YkzM domain-containing protein</fullName>
    </recommendedName>
</protein>
<dbReference type="EMBL" id="JBHUEH010000014">
    <property type="protein sequence ID" value="MFD1885894.1"/>
    <property type="molecule type" value="Genomic_DNA"/>
</dbReference>
<accession>A0ABW4RI01</accession>
<evidence type="ECO:0000313" key="3">
    <source>
        <dbReference type="Proteomes" id="UP001597233"/>
    </source>
</evidence>
<dbReference type="RefSeq" id="WP_347324831.1">
    <property type="nucleotide sequence ID" value="NZ_JBCGUH010000004.1"/>
</dbReference>
<dbReference type="Pfam" id="PF26160">
    <property type="entry name" value="YqzN_YkzM"/>
    <property type="match status" value="1"/>
</dbReference>
<reference evidence="3" key="1">
    <citation type="journal article" date="2019" name="Int. J. Syst. Evol. Microbiol.">
        <title>The Global Catalogue of Microorganisms (GCM) 10K type strain sequencing project: providing services to taxonomists for standard genome sequencing and annotation.</title>
        <authorList>
            <consortium name="The Broad Institute Genomics Platform"/>
            <consortium name="The Broad Institute Genome Sequencing Center for Infectious Disease"/>
            <person name="Wu L."/>
            <person name="Ma J."/>
        </authorList>
    </citation>
    <scope>NUCLEOTIDE SEQUENCE [LARGE SCALE GENOMIC DNA]</scope>
    <source>
        <strain evidence="3">CCUG 54950</strain>
    </source>
</reference>
<feature type="domain" description="YqzN/YkzM" evidence="1">
    <location>
        <begin position="9"/>
        <end position="55"/>
    </location>
</feature>
<comment type="caution">
    <text evidence="2">The sequence shown here is derived from an EMBL/GenBank/DDBJ whole genome shotgun (WGS) entry which is preliminary data.</text>
</comment>
<gene>
    <name evidence="2" type="ORF">ACFSC9_10180</name>
</gene>
<organism evidence="2 3">
    <name type="scientific">Paenibacillus wenxiniae</name>
    <dbReference type="NCBI Taxonomy" id="1636843"/>
    <lineage>
        <taxon>Bacteria</taxon>
        <taxon>Bacillati</taxon>
        <taxon>Bacillota</taxon>
        <taxon>Bacilli</taxon>
        <taxon>Bacillales</taxon>
        <taxon>Paenibacillaceae</taxon>
        <taxon>Paenibacillus</taxon>
    </lineage>
</organism>